<dbReference type="PANTHER" id="PTHR30193">
    <property type="entry name" value="ABC TRANSPORTER PERMEASE PROTEIN"/>
    <property type="match status" value="1"/>
</dbReference>
<name>A0A8J8M9H5_9FIRM</name>
<feature type="domain" description="ABC transmembrane type-1" evidence="8">
    <location>
        <begin position="79"/>
        <end position="291"/>
    </location>
</feature>
<dbReference type="CDD" id="cd06261">
    <property type="entry name" value="TM_PBP2"/>
    <property type="match status" value="1"/>
</dbReference>
<dbReference type="SUPFAM" id="SSF161098">
    <property type="entry name" value="MetI-like"/>
    <property type="match status" value="1"/>
</dbReference>
<keyword evidence="4 7" id="KW-0812">Transmembrane</keyword>
<keyword evidence="6 7" id="KW-0472">Membrane</keyword>
<reference evidence="9 10" key="1">
    <citation type="submission" date="2020-07" db="EMBL/GenBank/DDBJ databases">
        <title>Vallitalea guaymasensis genome.</title>
        <authorList>
            <person name="Postec A."/>
        </authorList>
    </citation>
    <scope>NUCLEOTIDE SEQUENCE [LARGE SCALE GENOMIC DNA]</scope>
    <source>
        <strain evidence="9 10">Ra1766G1</strain>
    </source>
</reference>
<keyword evidence="10" id="KW-1185">Reference proteome</keyword>
<gene>
    <name evidence="9" type="ORF">HYG85_07685</name>
</gene>
<proteinExistence type="inferred from homology"/>
<dbReference type="EMBL" id="CP058561">
    <property type="protein sequence ID" value="QUH28799.1"/>
    <property type="molecule type" value="Genomic_DNA"/>
</dbReference>
<keyword evidence="3" id="KW-1003">Cell membrane</keyword>
<dbReference type="Gene3D" id="1.10.3720.10">
    <property type="entry name" value="MetI-like"/>
    <property type="match status" value="1"/>
</dbReference>
<dbReference type="Pfam" id="PF00528">
    <property type="entry name" value="BPD_transp_1"/>
    <property type="match status" value="1"/>
</dbReference>
<dbReference type="PROSITE" id="PS50928">
    <property type="entry name" value="ABC_TM1"/>
    <property type="match status" value="1"/>
</dbReference>
<dbReference type="GO" id="GO:0005886">
    <property type="term" value="C:plasma membrane"/>
    <property type="evidence" value="ECO:0007669"/>
    <property type="project" value="UniProtKB-SubCell"/>
</dbReference>
<evidence type="ECO:0000256" key="4">
    <source>
        <dbReference type="ARBA" id="ARBA00022692"/>
    </source>
</evidence>
<dbReference type="PANTHER" id="PTHR30193:SF37">
    <property type="entry name" value="INNER MEMBRANE ABC TRANSPORTER PERMEASE PROTEIN YCJO"/>
    <property type="match status" value="1"/>
</dbReference>
<dbReference type="InterPro" id="IPR000515">
    <property type="entry name" value="MetI-like"/>
</dbReference>
<dbReference type="AlphaFoldDB" id="A0A8J8M9H5"/>
<dbReference type="KEGG" id="vgu:HYG85_07685"/>
<protein>
    <submittedName>
        <fullName evidence="9">Sugar ABC transporter permease</fullName>
    </submittedName>
</protein>
<dbReference type="GO" id="GO:0055085">
    <property type="term" value="P:transmembrane transport"/>
    <property type="evidence" value="ECO:0007669"/>
    <property type="project" value="InterPro"/>
</dbReference>
<feature type="transmembrane region" description="Helical" evidence="7">
    <location>
        <begin position="116"/>
        <end position="137"/>
    </location>
</feature>
<feature type="transmembrane region" description="Helical" evidence="7">
    <location>
        <begin position="267"/>
        <end position="290"/>
    </location>
</feature>
<sequence length="302" mass="34024">MKLKAKHKSAGWGYILLFPALLIMILFNFYPVIWSFLVSFNKVKTIEIKNAGLFDIPGIFNGINNYISVLKNDLFVKSLFNTGYFAIIFIPLTLIFSLLLAQFLNKKLKGVNFFRTVLFIPYIISVISSSLIFLALFNTEAGFVNAVISMFGGEGPNWLSNKWLAMPVIAIMSIWRRVGYFMLMYLAGLQNIPKSLYEAAEIDGATSFQRFRYVIVPLLTKITLVILILLLRDVLTVFQEVYVMTGGGPGNSTVTVPFLIYNEAFNYLRYGSAAAMSYILFIIAVIIAFVQNKIVKRNGGTE</sequence>
<evidence type="ECO:0000256" key="3">
    <source>
        <dbReference type="ARBA" id="ARBA00022475"/>
    </source>
</evidence>
<feature type="transmembrane region" description="Helical" evidence="7">
    <location>
        <begin position="164"/>
        <end position="189"/>
    </location>
</feature>
<evidence type="ECO:0000313" key="10">
    <source>
        <dbReference type="Proteomes" id="UP000677305"/>
    </source>
</evidence>
<evidence type="ECO:0000256" key="2">
    <source>
        <dbReference type="ARBA" id="ARBA00022448"/>
    </source>
</evidence>
<feature type="transmembrane region" description="Helical" evidence="7">
    <location>
        <begin position="84"/>
        <end position="104"/>
    </location>
</feature>
<feature type="transmembrane region" description="Helical" evidence="7">
    <location>
        <begin position="210"/>
        <end position="231"/>
    </location>
</feature>
<accession>A0A8J8M9H5</accession>
<organism evidence="9 10">
    <name type="scientific">Vallitalea guaymasensis</name>
    <dbReference type="NCBI Taxonomy" id="1185412"/>
    <lineage>
        <taxon>Bacteria</taxon>
        <taxon>Bacillati</taxon>
        <taxon>Bacillota</taxon>
        <taxon>Clostridia</taxon>
        <taxon>Lachnospirales</taxon>
        <taxon>Vallitaleaceae</taxon>
        <taxon>Vallitalea</taxon>
    </lineage>
</organism>
<dbReference type="InterPro" id="IPR035906">
    <property type="entry name" value="MetI-like_sf"/>
</dbReference>
<feature type="transmembrane region" description="Helical" evidence="7">
    <location>
        <begin position="12"/>
        <end position="33"/>
    </location>
</feature>
<dbReference type="RefSeq" id="WP_212693006.1">
    <property type="nucleotide sequence ID" value="NZ_CAJXUH010000002.1"/>
</dbReference>
<comment type="subcellular location">
    <subcellularLocation>
        <location evidence="1 7">Cell membrane</location>
        <topology evidence="1 7">Multi-pass membrane protein</topology>
    </subcellularLocation>
</comment>
<dbReference type="Proteomes" id="UP000677305">
    <property type="component" value="Chromosome"/>
</dbReference>
<evidence type="ECO:0000259" key="8">
    <source>
        <dbReference type="PROSITE" id="PS50928"/>
    </source>
</evidence>
<comment type="similarity">
    <text evidence="7">Belongs to the binding-protein-dependent transport system permease family.</text>
</comment>
<keyword evidence="5 7" id="KW-1133">Transmembrane helix</keyword>
<keyword evidence="2 7" id="KW-0813">Transport</keyword>
<evidence type="ECO:0000313" key="9">
    <source>
        <dbReference type="EMBL" id="QUH28799.1"/>
    </source>
</evidence>
<evidence type="ECO:0000256" key="6">
    <source>
        <dbReference type="ARBA" id="ARBA00023136"/>
    </source>
</evidence>
<evidence type="ECO:0000256" key="7">
    <source>
        <dbReference type="RuleBase" id="RU363032"/>
    </source>
</evidence>
<evidence type="ECO:0000256" key="1">
    <source>
        <dbReference type="ARBA" id="ARBA00004651"/>
    </source>
</evidence>
<dbReference type="InterPro" id="IPR051393">
    <property type="entry name" value="ABC_transporter_permease"/>
</dbReference>
<evidence type="ECO:0000256" key="5">
    <source>
        <dbReference type="ARBA" id="ARBA00022989"/>
    </source>
</evidence>